<evidence type="ECO:0000313" key="2">
    <source>
        <dbReference type="Proteomes" id="UP000735302"/>
    </source>
</evidence>
<accession>A0AAV4D4P1</accession>
<comment type="caution">
    <text evidence="1">The sequence shown here is derived from an EMBL/GenBank/DDBJ whole genome shotgun (WGS) entry which is preliminary data.</text>
</comment>
<protein>
    <submittedName>
        <fullName evidence="1">Xanthine dehydrogenase/oxidase</fullName>
    </submittedName>
</protein>
<dbReference type="AlphaFoldDB" id="A0AAV4D4P1"/>
<organism evidence="1 2">
    <name type="scientific">Plakobranchus ocellatus</name>
    <dbReference type="NCBI Taxonomy" id="259542"/>
    <lineage>
        <taxon>Eukaryota</taxon>
        <taxon>Metazoa</taxon>
        <taxon>Spiralia</taxon>
        <taxon>Lophotrochozoa</taxon>
        <taxon>Mollusca</taxon>
        <taxon>Gastropoda</taxon>
        <taxon>Heterobranchia</taxon>
        <taxon>Euthyneura</taxon>
        <taxon>Panpulmonata</taxon>
        <taxon>Sacoglossa</taxon>
        <taxon>Placobranchoidea</taxon>
        <taxon>Plakobranchidae</taxon>
        <taxon>Plakobranchus</taxon>
    </lineage>
</organism>
<sequence length="75" mass="8115">MQLRCCFFRRLRSRILASGEPAIGPATGVLLANKQALEAARKDLFGAKDFIPVDAPFTPEKAQQSVGLDESVLAL</sequence>
<dbReference type="Proteomes" id="UP000735302">
    <property type="component" value="Unassembled WGS sequence"/>
</dbReference>
<evidence type="ECO:0000313" key="1">
    <source>
        <dbReference type="EMBL" id="GFO39129.1"/>
    </source>
</evidence>
<dbReference type="Gene3D" id="3.30.365.10">
    <property type="entry name" value="Aldehyde oxidase/xanthine dehydrogenase, molybdopterin binding domain"/>
    <property type="match status" value="1"/>
</dbReference>
<name>A0AAV4D4P1_9GAST</name>
<keyword evidence="2" id="KW-1185">Reference proteome</keyword>
<proteinExistence type="predicted"/>
<reference evidence="1 2" key="1">
    <citation type="journal article" date="2021" name="Elife">
        <title>Chloroplast acquisition without the gene transfer in kleptoplastic sea slugs, Plakobranchus ocellatus.</title>
        <authorList>
            <person name="Maeda T."/>
            <person name="Takahashi S."/>
            <person name="Yoshida T."/>
            <person name="Shimamura S."/>
            <person name="Takaki Y."/>
            <person name="Nagai Y."/>
            <person name="Toyoda A."/>
            <person name="Suzuki Y."/>
            <person name="Arimoto A."/>
            <person name="Ishii H."/>
            <person name="Satoh N."/>
            <person name="Nishiyama T."/>
            <person name="Hasebe M."/>
            <person name="Maruyama T."/>
            <person name="Minagawa J."/>
            <person name="Obokata J."/>
            <person name="Shigenobu S."/>
        </authorList>
    </citation>
    <scope>NUCLEOTIDE SEQUENCE [LARGE SCALE GENOMIC DNA]</scope>
</reference>
<gene>
    <name evidence="1" type="ORF">PoB_006563400</name>
</gene>
<dbReference type="EMBL" id="BLXT01007418">
    <property type="protein sequence ID" value="GFO39129.1"/>
    <property type="molecule type" value="Genomic_DNA"/>
</dbReference>